<evidence type="ECO:0000313" key="3">
    <source>
        <dbReference type="Proteomes" id="UP001153269"/>
    </source>
</evidence>
<reference evidence="2" key="1">
    <citation type="submission" date="2020-03" db="EMBL/GenBank/DDBJ databases">
        <authorList>
            <person name="Weist P."/>
        </authorList>
    </citation>
    <scope>NUCLEOTIDE SEQUENCE</scope>
</reference>
<feature type="compositionally biased region" description="Basic and acidic residues" evidence="1">
    <location>
        <begin position="76"/>
        <end position="89"/>
    </location>
</feature>
<organism evidence="2 3">
    <name type="scientific">Pleuronectes platessa</name>
    <name type="common">European plaice</name>
    <dbReference type="NCBI Taxonomy" id="8262"/>
    <lineage>
        <taxon>Eukaryota</taxon>
        <taxon>Metazoa</taxon>
        <taxon>Chordata</taxon>
        <taxon>Craniata</taxon>
        <taxon>Vertebrata</taxon>
        <taxon>Euteleostomi</taxon>
        <taxon>Actinopterygii</taxon>
        <taxon>Neopterygii</taxon>
        <taxon>Teleostei</taxon>
        <taxon>Neoteleostei</taxon>
        <taxon>Acanthomorphata</taxon>
        <taxon>Carangaria</taxon>
        <taxon>Pleuronectiformes</taxon>
        <taxon>Pleuronectoidei</taxon>
        <taxon>Pleuronectidae</taxon>
        <taxon>Pleuronectes</taxon>
    </lineage>
</organism>
<sequence length="139" mass="14962">MCARQGAGASCRQLWATAGARSCRERGALSDFPASPGRVRCAASTSRPTANRDDDDDDGMRSVSFSPTSSTSGPRCPEHPSAHTRRAERAGLLWHSTRTTELSKLEQGIWCPVPLLSTLSPLPLSPKVDQATTAQKVIW</sequence>
<keyword evidence="3" id="KW-1185">Reference proteome</keyword>
<gene>
    <name evidence="2" type="ORF">PLEPLA_LOCUS20742</name>
</gene>
<dbReference type="EMBL" id="CADEAL010001459">
    <property type="protein sequence ID" value="CAB1432659.1"/>
    <property type="molecule type" value="Genomic_DNA"/>
</dbReference>
<evidence type="ECO:0000256" key="1">
    <source>
        <dbReference type="SAM" id="MobiDB-lite"/>
    </source>
</evidence>
<feature type="region of interest" description="Disordered" evidence="1">
    <location>
        <begin position="27"/>
        <end position="92"/>
    </location>
</feature>
<dbReference type="Proteomes" id="UP001153269">
    <property type="component" value="Unassembled WGS sequence"/>
</dbReference>
<name>A0A9N7ULU9_PLEPL</name>
<proteinExistence type="predicted"/>
<feature type="compositionally biased region" description="Low complexity" evidence="1">
    <location>
        <begin position="62"/>
        <end position="72"/>
    </location>
</feature>
<accession>A0A9N7ULU9</accession>
<comment type="caution">
    <text evidence="2">The sequence shown here is derived from an EMBL/GenBank/DDBJ whole genome shotgun (WGS) entry which is preliminary data.</text>
</comment>
<dbReference type="AlphaFoldDB" id="A0A9N7ULU9"/>
<protein>
    <submittedName>
        <fullName evidence="2">Uncharacterized protein</fullName>
    </submittedName>
</protein>
<evidence type="ECO:0000313" key="2">
    <source>
        <dbReference type="EMBL" id="CAB1432659.1"/>
    </source>
</evidence>